<accession>A0A5P8E3W4</accession>
<dbReference type="AlphaFoldDB" id="A0A5P8E3W4"/>
<keyword evidence="2" id="KW-1185">Reference proteome</keyword>
<dbReference type="EMBL" id="CP033459">
    <property type="protein sequence ID" value="QFQ11614.1"/>
    <property type="molecule type" value="Genomic_DNA"/>
</dbReference>
<reference evidence="1 2" key="1">
    <citation type="submission" date="2018-11" db="EMBL/GenBank/DDBJ databases">
        <authorList>
            <person name="Na S.W."/>
            <person name="Baik M."/>
        </authorList>
    </citation>
    <scope>NUCLEOTIDE SEQUENCE [LARGE SCALE GENOMIC DNA]</scope>
    <source>
        <strain evidence="1 2">E39</strain>
    </source>
</reference>
<proteinExistence type="predicted"/>
<gene>
    <name evidence="1" type="ORF">C7Y71_000385</name>
</gene>
<organism evidence="1 2">
    <name type="scientific">Pseudoprevotella muciniphila</name>
    <dbReference type="NCBI Taxonomy" id="2133944"/>
    <lineage>
        <taxon>Bacteria</taxon>
        <taxon>Pseudomonadati</taxon>
        <taxon>Bacteroidota</taxon>
        <taxon>Bacteroidia</taxon>
        <taxon>Bacteroidales</taxon>
        <taxon>Prevotellaceae</taxon>
        <taxon>Pseudoprevotella</taxon>
    </lineage>
</organism>
<evidence type="ECO:0000313" key="2">
    <source>
        <dbReference type="Proteomes" id="UP000249375"/>
    </source>
</evidence>
<evidence type="ECO:0000313" key="1">
    <source>
        <dbReference type="EMBL" id="QFQ11614.1"/>
    </source>
</evidence>
<name>A0A5P8E3W4_9BACT</name>
<dbReference type="KEGG" id="alq:C7Y71_000385"/>
<sequence length="691" mass="76340">MLTFPFFFASCEDEEQMQNVIGDWYTSYSATGVTSDGIAYNRIVQVYHFNPDGTGYWCYFYLTDDLDEPVGMKGGHNIGSFTYNMSESNIRILLNVDNEVSNPTWGLAYLQNAILGTDGSTAYTLLPATAEQMEWCRYWDEICNGGGDIDAINMTMENFKMNGAEQTGENKVSRWTLAYQLTVGNNNSEATIYKVPVFALGDYAYLLNRFVNTFANNKPFWATSGMELVEYGSATSGTYRFPNSYSCLMSASGNQGIVLPIVAYTPTKGNDLHFRQVGAGVNVKITNSTSNTLAIDAIIVKSENYRITSDAVTLQYDAEDLNYTPTTTSDASEREVKVVFPATGIGVFELPANAPSANIVVPILPIGDDNLTIEVRCHVQSEGVLAAAGKIEYSHTSEFNALGRGELGSVEANLTPESKDLSSTGAFSIGGGKKVYFSKGNLKASTTSYSETYGWVWGNWTFSFMNKQYDMLEDGDKNNRPSLNYSDRNEISLFGFGTSGYPNGQECYPPNSADQRGWMNIWADTYYFQTHLVGTADWGYNAISNGGKKENSGWRTLTADEWEHLLFYREGNEDKLSLATVCGVKGAVILPDVWKLPDGLTWEPGSEHYATNVYSAAQWDAMEAAGAVFLPAAGVRRMENYNPTPTGIKSNHRRVARNGLVLDILSICHARVCPRSGLPRRRRYCSQHGRA</sequence>
<dbReference type="Proteomes" id="UP000249375">
    <property type="component" value="Chromosome"/>
</dbReference>
<protein>
    <submittedName>
        <fullName evidence="1">Uncharacterized protein</fullName>
    </submittedName>
</protein>